<sequence>MGIPERHTIISIYQKFLETGPVEDRIRSGRPSTITDDIINEMEEPFSKEPQTSVRKIGRELNISKDKTHRIMHDIIGLKPYMMHCTQQLYDEDMDLRVEMSELLIPIFENPENEGNVFFSDESSFYVSGMVNKHNCRIWTASNPFTTVETAMNSPNINVWCAMSSKQMIGPYFFDGDTINQQNYLNMLKNYFYSILQKKRLHKKNHFSTRSCSSAFFKRGSCIVR</sequence>
<dbReference type="AlphaFoldDB" id="A0A818A881"/>
<dbReference type="PANTHER" id="PTHR47326:SF1">
    <property type="entry name" value="HTH PSQ-TYPE DOMAIN-CONTAINING PROTEIN"/>
    <property type="match status" value="1"/>
</dbReference>
<evidence type="ECO:0008006" key="3">
    <source>
        <dbReference type="Google" id="ProtNLM"/>
    </source>
</evidence>
<dbReference type="Proteomes" id="UP000663872">
    <property type="component" value="Unassembled WGS sequence"/>
</dbReference>
<gene>
    <name evidence="1" type="ORF">GRG538_LOCUS10010</name>
</gene>
<organism evidence="1 2">
    <name type="scientific">Rotaria socialis</name>
    <dbReference type="NCBI Taxonomy" id="392032"/>
    <lineage>
        <taxon>Eukaryota</taxon>
        <taxon>Metazoa</taxon>
        <taxon>Spiralia</taxon>
        <taxon>Gnathifera</taxon>
        <taxon>Rotifera</taxon>
        <taxon>Eurotatoria</taxon>
        <taxon>Bdelloidea</taxon>
        <taxon>Philodinida</taxon>
        <taxon>Philodinidae</taxon>
        <taxon>Rotaria</taxon>
    </lineage>
</organism>
<dbReference type="PANTHER" id="PTHR47326">
    <property type="entry name" value="TRANSPOSABLE ELEMENT TC3 TRANSPOSASE-LIKE PROTEIN"/>
    <property type="match status" value="1"/>
</dbReference>
<reference evidence="1" key="1">
    <citation type="submission" date="2021-02" db="EMBL/GenBank/DDBJ databases">
        <authorList>
            <person name="Nowell W R."/>
        </authorList>
    </citation>
    <scope>NUCLEOTIDE SEQUENCE</scope>
</reference>
<dbReference type="InterPro" id="IPR036397">
    <property type="entry name" value="RNaseH_sf"/>
</dbReference>
<evidence type="ECO:0000313" key="1">
    <source>
        <dbReference type="EMBL" id="CAF3401038.1"/>
    </source>
</evidence>
<dbReference type="Gene3D" id="3.30.420.10">
    <property type="entry name" value="Ribonuclease H-like superfamily/Ribonuclease H"/>
    <property type="match status" value="1"/>
</dbReference>
<comment type="caution">
    <text evidence="1">The sequence shown here is derived from an EMBL/GenBank/DDBJ whole genome shotgun (WGS) entry which is preliminary data.</text>
</comment>
<evidence type="ECO:0000313" key="2">
    <source>
        <dbReference type="Proteomes" id="UP000663872"/>
    </source>
</evidence>
<accession>A0A818A881</accession>
<proteinExistence type="predicted"/>
<name>A0A818A881_9BILA</name>
<dbReference type="GO" id="GO:0003676">
    <property type="term" value="F:nucleic acid binding"/>
    <property type="evidence" value="ECO:0007669"/>
    <property type="project" value="InterPro"/>
</dbReference>
<protein>
    <recommendedName>
        <fullName evidence="3">Transposase</fullName>
    </recommendedName>
</protein>
<dbReference type="EMBL" id="CAJNYT010001246">
    <property type="protein sequence ID" value="CAF3401038.1"/>
    <property type="molecule type" value="Genomic_DNA"/>
</dbReference>